<keyword evidence="1" id="KW-0732">Signal</keyword>
<evidence type="ECO:0000313" key="4">
    <source>
        <dbReference type="Proteomes" id="UP000018439"/>
    </source>
</evidence>
<dbReference type="Proteomes" id="UP000018439">
    <property type="component" value="Chromosome"/>
</dbReference>
<feature type="domain" description="Putative beta-lactamase-inhibitor-like PepSY-like" evidence="2">
    <location>
        <begin position="60"/>
        <end position="141"/>
    </location>
</feature>
<dbReference type="AlphaFoldDB" id="F3ZNH9"/>
<accession>F3ZNH9</accession>
<keyword evidence="4" id="KW-1185">Reference proteome</keyword>
<name>F3ZNH9_9BACE</name>
<dbReference type="EMBL" id="CM001167">
    <property type="protein sequence ID" value="EGJ72514.1"/>
    <property type="molecule type" value="Genomic_DNA"/>
</dbReference>
<protein>
    <recommendedName>
        <fullName evidence="2">Putative beta-lactamase-inhibitor-like PepSY-like domain-containing protein</fullName>
    </recommendedName>
</protein>
<evidence type="ECO:0000313" key="3">
    <source>
        <dbReference type="EMBL" id="EGJ72514.1"/>
    </source>
</evidence>
<dbReference type="eggNOG" id="COG3212">
    <property type="taxonomic scope" value="Bacteria"/>
</dbReference>
<dbReference type="HOGENOM" id="CLU_111475_0_0_10"/>
<evidence type="ECO:0000259" key="2">
    <source>
        <dbReference type="Pfam" id="PF11396"/>
    </source>
</evidence>
<evidence type="ECO:0000256" key="1">
    <source>
        <dbReference type="SAM" id="SignalP"/>
    </source>
</evidence>
<dbReference type="Gene3D" id="3.40.1420.30">
    <property type="match status" value="1"/>
</dbReference>
<feature type="chain" id="PRO_5003303712" description="Putative beta-lactamase-inhibitor-like PepSY-like domain-containing protein" evidence="1">
    <location>
        <begin position="25"/>
        <end position="145"/>
    </location>
</feature>
<dbReference type="SUPFAM" id="SSF160574">
    <property type="entry name" value="BT0923-like"/>
    <property type="match status" value="1"/>
</dbReference>
<dbReference type="STRING" id="679937.Bcop_2361"/>
<sequence>MKKTLTVFVLVLSTIIFFTGRANAQNMSQLPNAAQTFIKTYFPKLQISKIEEDDKIYETKSFEVIFTNGYEVTFDSKGVWFVVDCQEDAIPEALIPVNINSYVKKNFPGDFITQIEVIKGEYDIELQSDLSLLFDRKGNFKSVDH</sequence>
<dbReference type="OrthoDB" id="710080at2"/>
<dbReference type="InterPro" id="IPR021533">
    <property type="entry name" value="PepSY-like"/>
</dbReference>
<organism evidence="3 4">
    <name type="scientific">Bacteroides coprosuis DSM 18011</name>
    <dbReference type="NCBI Taxonomy" id="679937"/>
    <lineage>
        <taxon>Bacteria</taxon>
        <taxon>Pseudomonadati</taxon>
        <taxon>Bacteroidota</taxon>
        <taxon>Bacteroidia</taxon>
        <taxon>Bacteroidales</taxon>
        <taxon>Bacteroidaceae</taxon>
        <taxon>Bacteroides</taxon>
    </lineage>
</organism>
<proteinExistence type="predicted"/>
<reference evidence="3 4" key="1">
    <citation type="journal article" date="2011" name="Stand. Genomic Sci.">
        <title>Non-contiguous finished genome sequence of Bacteroides coprosuis type strain (PC139).</title>
        <authorList>
            <person name="Land M."/>
            <person name="Held B."/>
            <person name="Gronow S."/>
            <person name="Abt B."/>
            <person name="Lucas S."/>
            <person name="Del Rio T.G."/>
            <person name="Nolan M."/>
            <person name="Tice H."/>
            <person name="Cheng J.F."/>
            <person name="Pitluck S."/>
            <person name="Liolios K."/>
            <person name="Pagani I."/>
            <person name="Ivanova N."/>
            <person name="Mavromatis K."/>
            <person name="Mikhailova N."/>
            <person name="Pati A."/>
            <person name="Tapia R."/>
            <person name="Han C."/>
            <person name="Goodwin L."/>
            <person name="Chen A."/>
            <person name="Palaniappan K."/>
            <person name="Hauser L."/>
            <person name="Brambilla E.M."/>
            <person name="Rohde M."/>
            <person name="Goker M."/>
            <person name="Detter J.C."/>
            <person name="Woyke T."/>
            <person name="Bristow J."/>
            <person name="Eisen J.A."/>
            <person name="Markowitz V."/>
            <person name="Hugenholtz P."/>
            <person name="Kyrpides N.C."/>
            <person name="Klenk H.P."/>
            <person name="Lapidus A."/>
        </authorList>
    </citation>
    <scope>NUCLEOTIDE SEQUENCE</scope>
    <source>
        <strain evidence="3 4">DSM 18011</strain>
    </source>
</reference>
<gene>
    <name evidence="3" type="ORF">Bcop_2361</name>
</gene>
<feature type="signal peptide" evidence="1">
    <location>
        <begin position="1"/>
        <end position="24"/>
    </location>
</feature>
<dbReference type="Pfam" id="PF11396">
    <property type="entry name" value="PepSY_like"/>
    <property type="match status" value="1"/>
</dbReference>